<organism evidence="1 2">
    <name type="scientific">Bacteroides oleiciplenus YIT 12058</name>
    <dbReference type="NCBI Taxonomy" id="742727"/>
    <lineage>
        <taxon>Bacteria</taxon>
        <taxon>Pseudomonadati</taxon>
        <taxon>Bacteroidota</taxon>
        <taxon>Bacteroidia</taxon>
        <taxon>Bacteroidales</taxon>
        <taxon>Bacteroidaceae</taxon>
        <taxon>Bacteroides</taxon>
    </lineage>
</organism>
<dbReference type="SUPFAM" id="SSF51445">
    <property type="entry name" value="(Trans)glycosidases"/>
    <property type="match status" value="2"/>
</dbReference>
<dbReference type="Proteomes" id="UP000009872">
    <property type="component" value="Unassembled WGS sequence"/>
</dbReference>
<dbReference type="RefSeq" id="WP_009131968.1">
    <property type="nucleotide sequence ID" value="NZ_JH992944.1"/>
</dbReference>
<reference evidence="1 2" key="1">
    <citation type="submission" date="2012-09" db="EMBL/GenBank/DDBJ databases">
        <title>The Genome Sequence of Bacteroides oleiciplenus YIT 12058.</title>
        <authorList>
            <consortium name="The Broad Institute Genome Sequencing Platform"/>
            <person name="Earl A."/>
            <person name="Ward D."/>
            <person name="Feldgarden M."/>
            <person name="Gevers D."/>
            <person name="Morotomi M."/>
            <person name="Walker B."/>
            <person name="Young S.K."/>
            <person name="Zeng Q."/>
            <person name="Gargeya S."/>
            <person name="Fitzgerald M."/>
            <person name="Haas B."/>
            <person name="Abouelleil A."/>
            <person name="Alvarado L."/>
            <person name="Arachchi H.M."/>
            <person name="Berlin A.M."/>
            <person name="Chapman S.B."/>
            <person name="Goldberg J."/>
            <person name="Griggs A."/>
            <person name="Gujja S."/>
            <person name="Hansen M."/>
            <person name="Howarth C."/>
            <person name="Imamovic A."/>
            <person name="Larimer J."/>
            <person name="McCowen C."/>
            <person name="Montmayeur A."/>
            <person name="Murphy C."/>
            <person name="Neiman D."/>
            <person name="Pearson M."/>
            <person name="Priest M."/>
            <person name="Roberts A."/>
            <person name="Saif S."/>
            <person name="Shea T."/>
            <person name="Sisk P."/>
            <person name="Sykes S."/>
            <person name="Wortman J."/>
            <person name="Nusbaum C."/>
            <person name="Birren B."/>
        </authorList>
    </citation>
    <scope>NUCLEOTIDE SEQUENCE [LARGE SCALE GENOMIC DNA]</scope>
    <source>
        <strain evidence="1 2">YIT 12058</strain>
    </source>
</reference>
<proteinExistence type="predicted"/>
<sequence>MSLRRFIIVSFFFLSFFANLFADGSVRGWIILSDNMERAIRTIKTAKEYNINQLQLSHEIIHDLKAIKEEKVCEQVNKLIRLAHLEGIDEVLLWDHSLYSLDYYPSCFRTGPNGTINLDNPKFWEWFKDDYRRMLNRAPEADGLVLTFIETGAYAEKQYSMNMKTPEEKLAAVVNAISDVVIGERGKKLYIRTFAYSEEEYKSTVGCIEHIKSDKVILMMKETPHDFFLTHPDNSYIRKMNRPTIVEFDSGNEYSGQGVVANTWPEYTMKRWGSYINCPNVTGYVARTDRYGDTSILGTANEIQLYALKRMTEEQTVSPMQIYNEFITSRYGEDALLPIRKAFQSAYDIVTSVFYTLGTNLTDHSSLNYENNKWGYSRHVSGRWIDPPMVHVEHNINRTFHYWKDIINHIAPVHFKSLSSPLAIEVKSVFDNQWIESDEKLDSVYYNYIITEKQYGVKLASEAVSEIEKVKPLLESATYNDLYQLFYRTYLTACLHEAVCTAYYGSRIYVRAKQFHPEGLKKRIFLSLKKIEQVSEDMNLLANAYPIGQYNWLNDAKTALKYRDKVLKILKEHGSESDITERSLSKAEYFSWINNTNEGTTESQTLANLDFFEWLRQEYGMRLDIYAFDAGLIDGKNIYGSINSQRFKNKFPKGLDSTYLKTKQNGVRLGLWGGPDGFGDTPESAEERKEMLVSLCRNYDWALFKFDAVCGPLREEKEDLFVDMIGECRKYSPDLILLNHRLGLKKAEQCATTFLWEGKESYIDVNSFNTCAAPHNRVGALGRGIVPDLKRLTEDHGVCLSSCLDYWEDELVLQAFNRSLLLSPQIYGNPWLLSDREFPKLARIFNLHRNFSGLLVDGVELPPAYGKYAVSRGDNKTRLITLRNLTWEPQKVNIVLNHEIGLEECKHVKCRLYHPVEKILGIYNYGESVEVTVLPFRSMLFYASADESLDGIGVEGIDFEIIKDVAGKPIEINLLGFAGTQAHIKLNNLSSVEKIEMDGQDVTKKLSNSKTMNINFEGGKYSKSYHRKIVDLSPVSVPYDVNTLYEATVFAADNNAMEVRSLYRSGATKIKQVEAARNAFFNQSAFVNRGVWDKYLFDGNMKTGFWPSKRKGDIRIKGGCFRLDLGESLLVDSILIKVNNEYELQPLLVDEGNVAYISSDLKGWRPVSFWAGATMSLKVGEHMRYLKMKPFPDAIAEVEVYAAGKKIEPDNFRANNLFADTSVMRCAGTWKAMFRLDEIAPDSYLCVAVNGKHGVEGAYVTLKVDGQYIGASSRATSYPANPWENTTVQSDSNYTYFFELDENFKNKDIEVFLLAYDEKNLSLSPEVWITAYPIPHEKKTLVIHQSPTE</sequence>
<evidence type="ECO:0000313" key="1">
    <source>
        <dbReference type="EMBL" id="EKU88399.1"/>
    </source>
</evidence>
<accession>K9DU43</accession>
<name>K9DU43_9BACE</name>
<dbReference type="HOGENOM" id="CLU_257786_0_0_10"/>
<evidence type="ECO:0000313" key="2">
    <source>
        <dbReference type="Proteomes" id="UP000009872"/>
    </source>
</evidence>
<dbReference type="STRING" id="742727.HMPREF9447_04456"/>
<dbReference type="EMBL" id="ADLF01000021">
    <property type="protein sequence ID" value="EKU88399.1"/>
    <property type="molecule type" value="Genomic_DNA"/>
</dbReference>
<dbReference type="Gene3D" id="3.20.20.80">
    <property type="entry name" value="Glycosidases"/>
    <property type="match status" value="1"/>
</dbReference>
<dbReference type="eggNOG" id="ENOG502ZAFS">
    <property type="taxonomic scope" value="Bacteria"/>
</dbReference>
<dbReference type="InterPro" id="IPR017853">
    <property type="entry name" value="GH"/>
</dbReference>
<protein>
    <submittedName>
        <fullName evidence="1">Uncharacterized protein</fullName>
    </submittedName>
</protein>
<gene>
    <name evidence="1" type="ORF">HMPREF9447_04456</name>
</gene>
<comment type="caution">
    <text evidence="1">The sequence shown here is derived from an EMBL/GenBank/DDBJ whole genome shotgun (WGS) entry which is preliminary data.</text>
</comment>
<dbReference type="PATRIC" id="fig|742727.4.peg.4544"/>
<keyword evidence="2" id="KW-1185">Reference proteome</keyword>